<feature type="signal peptide" evidence="1">
    <location>
        <begin position="1"/>
        <end position="24"/>
    </location>
</feature>
<evidence type="ECO:0000313" key="4">
    <source>
        <dbReference type="Proteomes" id="UP000325577"/>
    </source>
</evidence>
<reference evidence="3 4" key="1">
    <citation type="submission" date="2019-09" db="EMBL/GenBank/DDBJ databases">
        <title>A chromosome-level genome assembly of the Chinese tupelo Nyssa sinensis.</title>
        <authorList>
            <person name="Yang X."/>
            <person name="Kang M."/>
            <person name="Yang Y."/>
            <person name="Xiong H."/>
            <person name="Wang M."/>
            <person name="Zhang Z."/>
            <person name="Wang Z."/>
            <person name="Wu H."/>
            <person name="Ma T."/>
            <person name="Liu J."/>
            <person name="Xi Z."/>
        </authorList>
    </citation>
    <scope>NUCLEOTIDE SEQUENCE [LARGE SCALE GENOMIC DNA]</scope>
    <source>
        <strain evidence="3">J267</strain>
        <tissue evidence="3">Leaf</tissue>
    </source>
</reference>
<name>A0A5J5A3N3_9ASTE</name>
<feature type="domain" description="DUF4042" evidence="2">
    <location>
        <begin position="136"/>
        <end position="212"/>
    </location>
</feature>
<organism evidence="3 4">
    <name type="scientific">Nyssa sinensis</name>
    <dbReference type="NCBI Taxonomy" id="561372"/>
    <lineage>
        <taxon>Eukaryota</taxon>
        <taxon>Viridiplantae</taxon>
        <taxon>Streptophyta</taxon>
        <taxon>Embryophyta</taxon>
        <taxon>Tracheophyta</taxon>
        <taxon>Spermatophyta</taxon>
        <taxon>Magnoliopsida</taxon>
        <taxon>eudicotyledons</taxon>
        <taxon>Gunneridae</taxon>
        <taxon>Pentapetalae</taxon>
        <taxon>asterids</taxon>
        <taxon>Cornales</taxon>
        <taxon>Nyssaceae</taxon>
        <taxon>Nyssa</taxon>
    </lineage>
</organism>
<dbReference type="Proteomes" id="UP000325577">
    <property type="component" value="Linkage Group LG3"/>
</dbReference>
<sequence>MARFYTSLLHCLHLVLIDPKGSLSEHVAGFVAALRMFFIYGLTKRTQLVCPMTGPNQEPSSTSLKLNLVESNKIDCGPYRPPHLRKKDQENLHLLKAWKSPSFSDHESIADYTSSDSDISDSDGSAKDNDNVRSSKARVAAIICIQDLCRADPKSFTAHWTMLLPSSDVLQPRKYEGTLMTCLLFDPYLKARITAASTLATMLDGPTSVFLQILMQLHKGILYLILHEIHSGLLASLFKILILLMSSTPYSRMPGELLPTVILSLRARIEEGFPFRSDQTSLLAAAMNCLTAALSASPSSLKVKDMFVAELSTGFVDAQGKSGALSTIFQYCEPVTSPTISFEALQVYVKVE</sequence>
<evidence type="ECO:0000313" key="3">
    <source>
        <dbReference type="EMBL" id="KAA8525060.1"/>
    </source>
</evidence>
<dbReference type="PANTHER" id="PTHR13366">
    <property type="entry name" value="MALARIA ANTIGEN-RELATED"/>
    <property type="match status" value="1"/>
</dbReference>
<accession>A0A5J5A3N3</accession>
<evidence type="ECO:0000259" key="2">
    <source>
        <dbReference type="Pfam" id="PF13251"/>
    </source>
</evidence>
<dbReference type="OrthoDB" id="422637at2759"/>
<keyword evidence="1" id="KW-0732">Signal</keyword>
<dbReference type="InterPro" id="IPR052107">
    <property type="entry name" value="HEAT6"/>
</dbReference>
<proteinExistence type="predicted"/>
<feature type="chain" id="PRO_5023893282" description="DUF4042 domain-containing protein" evidence="1">
    <location>
        <begin position="25"/>
        <end position="352"/>
    </location>
</feature>
<protein>
    <recommendedName>
        <fullName evidence="2">DUF4042 domain-containing protein</fullName>
    </recommendedName>
</protein>
<dbReference type="EMBL" id="CM018046">
    <property type="protein sequence ID" value="KAA8525060.1"/>
    <property type="molecule type" value="Genomic_DNA"/>
</dbReference>
<evidence type="ECO:0000256" key="1">
    <source>
        <dbReference type="SAM" id="SignalP"/>
    </source>
</evidence>
<keyword evidence="4" id="KW-1185">Reference proteome</keyword>
<dbReference type="InterPro" id="IPR025283">
    <property type="entry name" value="DUF4042"/>
</dbReference>
<dbReference type="InterPro" id="IPR016024">
    <property type="entry name" value="ARM-type_fold"/>
</dbReference>
<dbReference type="PANTHER" id="PTHR13366:SF0">
    <property type="entry name" value="HEAT REPEAT-CONTAINING PROTEIN 6"/>
    <property type="match status" value="1"/>
</dbReference>
<feature type="domain" description="DUF4042" evidence="2">
    <location>
        <begin position="213"/>
        <end position="297"/>
    </location>
</feature>
<dbReference type="SUPFAM" id="SSF48371">
    <property type="entry name" value="ARM repeat"/>
    <property type="match status" value="1"/>
</dbReference>
<gene>
    <name evidence="3" type="ORF">F0562_007076</name>
</gene>
<dbReference type="Pfam" id="PF13251">
    <property type="entry name" value="DUF4042"/>
    <property type="match status" value="2"/>
</dbReference>
<dbReference type="AlphaFoldDB" id="A0A5J5A3N3"/>